<feature type="chain" id="PRO_5043122546" evidence="1">
    <location>
        <begin position="26"/>
        <end position="74"/>
    </location>
</feature>
<evidence type="ECO:0000313" key="4">
    <source>
        <dbReference type="WBParaSite" id="EVEC_0000186201-mRNA-1"/>
    </source>
</evidence>
<dbReference type="AlphaFoldDB" id="A0A0N4UWJ1"/>
<organism evidence="4">
    <name type="scientific">Enterobius vermicularis</name>
    <name type="common">Human pinworm</name>
    <dbReference type="NCBI Taxonomy" id="51028"/>
    <lineage>
        <taxon>Eukaryota</taxon>
        <taxon>Metazoa</taxon>
        <taxon>Ecdysozoa</taxon>
        <taxon>Nematoda</taxon>
        <taxon>Chromadorea</taxon>
        <taxon>Rhabditida</taxon>
        <taxon>Spirurina</taxon>
        <taxon>Oxyuridomorpha</taxon>
        <taxon>Oxyuroidea</taxon>
        <taxon>Oxyuridae</taxon>
        <taxon>Enterobius</taxon>
    </lineage>
</organism>
<evidence type="ECO:0000313" key="2">
    <source>
        <dbReference type="EMBL" id="VDD86427.1"/>
    </source>
</evidence>
<dbReference type="EMBL" id="UXUI01007230">
    <property type="protein sequence ID" value="VDD86427.1"/>
    <property type="molecule type" value="Genomic_DNA"/>
</dbReference>
<gene>
    <name evidence="2" type="ORF">EVEC_LOCUS1570</name>
</gene>
<reference evidence="4" key="1">
    <citation type="submission" date="2017-02" db="UniProtKB">
        <authorList>
            <consortium name="WormBaseParasite"/>
        </authorList>
    </citation>
    <scope>IDENTIFICATION</scope>
</reference>
<protein>
    <submittedName>
        <fullName evidence="4">Secreted protein</fullName>
    </submittedName>
</protein>
<name>A0A0N4UWJ1_ENTVE</name>
<evidence type="ECO:0000313" key="3">
    <source>
        <dbReference type="Proteomes" id="UP000274131"/>
    </source>
</evidence>
<sequence>MTSRGRNGSDLFYAVTVVLFCSSFADDSDYSNSYDDDDGGDNNGTATAGYSAAVAADTTSDANDYSKVWYKEQC</sequence>
<accession>A0A0N4UWJ1</accession>
<reference evidence="2 3" key="2">
    <citation type="submission" date="2018-10" db="EMBL/GenBank/DDBJ databases">
        <authorList>
            <consortium name="Pathogen Informatics"/>
        </authorList>
    </citation>
    <scope>NUCLEOTIDE SEQUENCE [LARGE SCALE GENOMIC DNA]</scope>
</reference>
<proteinExistence type="predicted"/>
<evidence type="ECO:0000256" key="1">
    <source>
        <dbReference type="SAM" id="SignalP"/>
    </source>
</evidence>
<dbReference type="Proteomes" id="UP000274131">
    <property type="component" value="Unassembled WGS sequence"/>
</dbReference>
<feature type="signal peptide" evidence="1">
    <location>
        <begin position="1"/>
        <end position="25"/>
    </location>
</feature>
<dbReference type="WBParaSite" id="EVEC_0000186201-mRNA-1">
    <property type="protein sequence ID" value="EVEC_0000186201-mRNA-1"/>
    <property type="gene ID" value="EVEC_0000186201"/>
</dbReference>
<keyword evidence="1" id="KW-0732">Signal</keyword>
<keyword evidence="3" id="KW-1185">Reference proteome</keyword>